<evidence type="ECO:0000256" key="10">
    <source>
        <dbReference type="ARBA" id="ARBA00023136"/>
    </source>
</evidence>
<keyword evidence="1 11" id="KW-0813">Transport</keyword>
<evidence type="ECO:0000256" key="7">
    <source>
        <dbReference type="ARBA" id="ARBA00022958"/>
    </source>
</evidence>
<evidence type="ECO:0000256" key="11">
    <source>
        <dbReference type="HAMAP-Rule" id="MF_00276"/>
    </source>
</evidence>
<accession>A0A1L7CIE9</accession>
<keyword evidence="8 11" id="KW-1133">Transmembrane helix</keyword>
<evidence type="ECO:0000256" key="2">
    <source>
        <dbReference type="ARBA" id="ARBA00022475"/>
    </source>
</evidence>
<reference evidence="12 13" key="1">
    <citation type="submission" date="2014-08" db="EMBL/GenBank/DDBJ databases">
        <title>Complete genome sequence of Corynebacterium aquilae S-613T(T) (=DSM 44791(T)), isolated from the choana of a healthy golden eagle.</title>
        <authorList>
            <person name="Ruckert C."/>
            <person name="Albersmeier A."/>
            <person name="Winkler A."/>
            <person name="Kalinowski J."/>
        </authorList>
    </citation>
    <scope>NUCLEOTIDE SEQUENCE [LARGE SCALE GENOMIC DNA]</scope>
    <source>
        <strain evidence="12 13">S-613</strain>
    </source>
</reference>
<dbReference type="KEGG" id="caqu:CAQU_11635"/>
<keyword evidence="7 11" id="KW-0630">Potassium</keyword>
<dbReference type="Pfam" id="PF02669">
    <property type="entry name" value="KdpC"/>
    <property type="match status" value="1"/>
</dbReference>
<keyword evidence="13" id="KW-1185">Reference proteome</keyword>
<comment type="subunit">
    <text evidence="11">The system is composed of three essential subunits: KdpA, KdpB and KdpC.</text>
</comment>
<dbReference type="PANTHER" id="PTHR30042">
    <property type="entry name" value="POTASSIUM-TRANSPORTING ATPASE C CHAIN"/>
    <property type="match status" value="1"/>
</dbReference>
<keyword evidence="4 11" id="KW-0812">Transmembrane</keyword>
<dbReference type="OrthoDB" id="9788285at2"/>
<dbReference type="STRING" id="1431546.CAQU_11635"/>
<keyword evidence="9 11" id="KW-0406">Ion transport</keyword>
<protein>
    <recommendedName>
        <fullName evidence="11">Potassium-transporting ATPase KdpC subunit</fullName>
    </recommendedName>
    <alternativeName>
        <fullName evidence="11">ATP phosphohydrolase [potassium-transporting] C chain</fullName>
    </alternativeName>
    <alternativeName>
        <fullName evidence="11">Potassium-binding and translocating subunit C</fullName>
    </alternativeName>
    <alternativeName>
        <fullName evidence="11">Potassium-translocating ATPase C chain</fullName>
    </alternativeName>
</protein>
<dbReference type="Proteomes" id="UP000185478">
    <property type="component" value="Chromosome"/>
</dbReference>
<evidence type="ECO:0000256" key="5">
    <source>
        <dbReference type="ARBA" id="ARBA00022741"/>
    </source>
</evidence>
<dbReference type="HAMAP" id="MF_00276">
    <property type="entry name" value="KdpC"/>
    <property type="match status" value="1"/>
</dbReference>
<dbReference type="RefSeq" id="WP_075727818.1">
    <property type="nucleotide sequence ID" value="NZ_CP009245.1"/>
</dbReference>
<evidence type="ECO:0000313" key="12">
    <source>
        <dbReference type="EMBL" id="APT85585.1"/>
    </source>
</evidence>
<dbReference type="InterPro" id="IPR003820">
    <property type="entry name" value="KdpC"/>
</dbReference>
<gene>
    <name evidence="11" type="primary">kdpC</name>
    <name evidence="12" type="ORF">CAQU_11635</name>
</gene>
<comment type="similarity">
    <text evidence="11">Belongs to the KdpC family.</text>
</comment>
<name>A0A1L7CIE9_9CORY</name>
<keyword evidence="3 11" id="KW-0633">Potassium transport</keyword>
<dbReference type="GO" id="GO:0005524">
    <property type="term" value="F:ATP binding"/>
    <property type="evidence" value="ECO:0007669"/>
    <property type="project" value="UniProtKB-UniRule"/>
</dbReference>
<evidence type="ECO:0000256" key="3">
    <source>
        <dbReference type="ARBA" id="ARBA00022538"/>
    </source>
</evidence>
<dbReference type="PIRSF" id="PIRSF001296">
    <property type="entry name" value="K_ATPase_KdpC"/>
    <property type="match status" value="1"/>
</dbReference>
<keyword evidence="5 11" id="KW-0547">Nucleotide-binding</keyword>
<dbReference type="GO" id="GO:0008556">
    <property type="term" value="F:P-type potassium transmembrane transporter activity"/>
    <property type="evidence" value="ECO:0007669"/>
    <property type="project" value="InterPro"/>
</dbReference>
<comment type="function">
    <text evidence="11">Part of the high-affinity ATP-driven potassium transport (or Kdp) system, which catalyzes the hydrolysis of ATP coupled with the electrogenic transport of potassium into the cytoplasm. This subunit acts as a catalytic chaperone that increases the ATP-binding affinity of the ATP-hydrolyzing subunit KdpB by the formation of a transient KdpB/KdpC/ATP ternary complex.</text>
</comment>
<keyword evidence="6 11" id="KW-0067">ATP-binding</keyword>
<evidence type="ECO:0000256" key="9">
    <source>
        <dbReference type="ARBA" id="ARBA00023065"/>
    </source>
</evidence>
<evidence type="ECO:0000256" key="1">
    <source>
        <dbReference type="ARBA" id="ARBA00022448"/>
    </source>
</evidence>
<evidence type="ECO:0000313" key="13">
    <source>
        <dbReference type="Proteomes" id="UP000185478"/>
    </source>
</evidence>
<organism evidence="12 13">
    <name type="scientific">Corynebacterium aquilae DSM 44791</name>
    <dbReference type="NCBI Taxonomy" id="1431546"/>
    <lineage>
        <taxon>Bacteria</taxon>
        <taxon>Bacillati</taxon>
        <taxon>Actinomycetota</taxon>
        <taxon>Actinomycetes</taxon>
        <taxon>Mycobacteriales</taxon>
        <taxon>Corynebacteriaceae</taxon>
        <taxon>Corynebacterium</taxon>
    </lineage>
</organism>
<sequence length="186" mass="19432">MFSATYRRTLGVAATFLLTFTVILGVLYPFAMWGAGRVFAHNADGSMVTGADGQVVGSALIGQEFDDPALFHSRPSASGYDALDSGATNLAKGDETLLRDVAERRARIAQEENVAESAVPDDAITASASGLDPHISPEYARLQIPRVAKAQGLSEDTVAGLVLDSTQGQGVNVLLLNLAVLDVAKG</sequence>
<evidence type="ECO:0000256" key="6">
    <source>
        <dbReference type="ARBA" id="ARBA00022840"/>
    </source>
</evidence>
<comment type="subcellular location">
    <subcellularLocation>
        <location evidence="11">Cell membrane</location>
        <topology evidence="11">Single-pass membrane protein</topology>
    </subcellularLocation>
</comment>
<keyword evidence="10 11" id="KW-0472">Membrane</keyword>
<evidence type="ECO:0000256" key="8">
    <source>
        <dbReference type="ARBA" id="ARBA00022989"/>
    </source>
</evidence>
<dbReference type="EMBL" id="CP009245">
    <property type="protein sequence ID" value="APT85585.1"/>
    <property type="molecule type" value="Genomic_DNA"/>
</dbReference>
<dbReference type="GO" id="GO:0005886">
    <property type="term" value="C:plasma membrane"/>
    <property type="evidence" value="ECO:0007669"/>
    <property type="project" value="UniProtKB-SubCell"/>
</dbReference>
<evidence type="ECO:0000256" key="4">
    <source>
        <dbReference type="ARBA" id="ARBA00022692"/>
    </source>
</evidence>
<dbReference type="AlphaFoldDB" id="A0A1L7CIE9"/>
<proteinExistence type="inferred from homology"/>
<keyword evidence="2 11" id="KW-1003">Cell membrane</keyword>
<dbReference type="PANTHER" id="PTHR30042:SF2">
    <property type="entry name" value="POTASSIUM-TRANSPORTING ATPASE KDPC SUBUNIT"/>
    <property type="match status" value="1"/>
</dbReference>